<sequence>MFNVTKFKIDMFNETYINILVFDKKWVKIENDIKAKLSEDKQLNIATLTKLLREQLKSE</sequence>
<protein>
    <submittedName>
        <fullName evidence="1">Uncharacterized protein</fullName>
    </submittedName>
</protein>
<proteinExistence type="predicted"/>
<evidence type="ECO:0000313" key="1">
    <source>
        <dbReference type="EMBL" id="KKL66728.1"/>
    </source>
</evidence>
<name>A0A0F9DY13_9ZZZZ</name>
<gene>
    <name evidence="1" type="ORF">LCGC14_2142110</name>
</gene>
<dbReference type="EMBL" id="LAZR01027112">
    <property type="protein sequence ID" value="KKL66728.1"/>
    <property type="molecule type" value="Genomic_DNA"/>
</dbReference>
<organism evidence="1">
    <name type="scientific">marine sediment metagenome</name>
    <dbReference type="NCBI Taxonomy" id="412755"/>
    <lineage>
        <taxon>unclassified sequences</taxon>
        <taxon>metagenomes</taxon>
        <taxon>ecological metagenomes</taxon>
    </lineage>
</organism>
<comment type="caution">
    <text evidence="1">The sequence shown here is derived from an EMBL/GenBank/DDBJ whole genome shotgun (WGS) entry which is preliminary data.</text>
</comment>
<accession>A0A0F9DY13</accession>
<dbReference type="AlphaFoldDB" id="A0A0F9DY13"/>
<reference evidence="1" key="1">
    <citation type="journal article" date="2015" name="Nature">
        <title>Complex archaea that bridge the gap between prokaryotes and eukaryotes.</title>
        <authorList>
            <person name="Spang A."/>
            <person name="Saw J.H."/>
            <person name="Jorgensen S.L."/>
            <person name="Zaremba-Niedzwiedzka K."/>
            <person name="Martijn J."/>
            <person name="Lind A.E."/>
            <person name="van Eijk R."/>
            <person name="Schleper C."/>
            <person name="Guy L."/>
            <person name="Ettema T.J."/>
        </authorList>
    </citation>
    <scope>NUCLEOTIDE SEQUENCE</scope>
</reference>